<dbReference type="PANTHER" id="PTHR45650">
    <property type="entry name" value="GDSL-LIKE LIPASE/ACYLHYDROLASE-RELATED"/>
    <property type="match status" value="1"/>
</dbReference>
<keyword evidence="10" id="KW-1185">Reference proteome</keyword>
<dbReference type="eggNOG" id="ENOG502QSH3">
    <property type="taxonomic scope" value="Eukaryota"/>
</dbReference>
<dbReference type="InterPro" id="IPR051238">
    <property type="entry name" value="GDSL_esterase/lipase"/>
</dbReference>
<dbReference type="PaxDb" id="2711-XP_006473882.1"/>
<evidence type="ECO:0000256" key="8">
    <source>
        <dbReference type="SAM" id="SignalP"/>
    </source>
</evidence>
<dbReference type="AlphaFoldDB" id="A0A067H8M6"/>
<evidence type="ECO:0008006" key="11">
    <source>
        <dbReference type="Google" id="ProtNLM"/>
    </source>
</evidence>
<dbReference type="Proteomes" id="UP000027120">
    <property type="component" value="Unassembled WGS sequence"/>
</dbReference>
<evidence type="ECO:0000256" key="6">
    <source>
        <dbReference type="ARBA" id="ARBA00022963"/>
    </source>
</evidence>
<sequence length="373" mass="40733">MEIKLLLLCLFPLASFFLQCNCHCAASKKKGTAASGIRGMFVFGSSLVDNGNNNFLQNKAKVNYLPYGIDFPYGPSGRYTNGKNVIDLLGEQLQLPGLIPPFADPSTKASKIVHGVNFASGGSGILDDTGSFLGHVYSLTEQINKFEEVTLPELEAELGCNSTHLLSKYLFVVGVGGNDYTFNYFRPSLNGSTILDQGFASNLTNSLSQHLKKLYSLGGRKFVLMSLYPIGCIPMVKSFKPKQKFCLRELNLGVRQFNTQLKSTADAIKEQMPGSNIVIVNQYKIIMDIIKDPSSKGFKDAKRACCDLIPLSEGGNGVSCRKGGNVCGDRNAYVYFDGLHPTEAVNVHIANKAFSSYLKNEVYPINVSQLAKL</sequence>
<feature type="chain" id="PRO_5001641667" description="SGNH hydrolase-type esterase domain-containing protein" evidence="8">
    <location>
        <begin position="23"/>
        <end position="373"/>
    </location>
</feature>
<dbReference type="SMR" id="A0A067H8M6"/>
<evidence type="ECO:0000256" key="2">
    <source>
        <dbReference type="ARBA" id="ARBA00008668"/>
    </source>
</evidence>
<name>A0A067H8M6_CITSI</name>
<dbReference type="InterPro" id="IPR036514">
    <property type="entry name" value="SGNH_hydro_sf"/>
</dbReference>
<dbReference type="GO" id="GO:0016788">
    <property type="term" value="F:hydrolase activity, acting on ester bonds"/>
    <property type="evidence" value="ECO:0007669"/>
    <property type="project" value="InterPro"/>
</dbReference>
<keyword evidence="4 8" id="KW-0732">Signal</keyword>
<dbReference type="GO" id="GO:0005576">
    <property type="term" value="C:extracellular region"/>
    <property type="evidence" value="ECO:0007669"/>
    <property type="project" value="UniProtKB-SubCell"/>
</dbReference>
<evidence type="ECO:0000256" key="1">
    <source>
        <dbReference type="ARBA" id="ARBA00004613"/>
    </source>
</evidence>
<organism evidence="9 10">
    <name type="scientific">Citrus sinensis</name>
    <name type="common">Sweet orange</name>
    <name type="synonym">Citrus aurantium var. sinensis</name>
    <dbReference type="NCBI Taxonomy" id="2711"/>
    <lineage>
        <taxon>Eukaryota</taxon>
        <taxon>Viridiplantae</taxon>
        <taxon>Streptophyta</taxon>
        <taxon>Embryophyta</taxon>
        <taxon>Tracheophyta</taxon>
        <taxon>Spermatophyta</taxon>
        <taxon>Magnoliopsida</taxon>
        <taxon>eudicotyledons</taxon>
        <taxon>Gunneridae</taxon>
        <taxon>Pentapetalae</taxon>
        <taxon>rosids</taxon>
        <taxon>malvids</taxon>
        <taxon>Sapindales</taxon>
        <taxon>Rutaceae</taxon>
        <taxon>Aurantioideae</taxon>
        <taxon>Citrus</taxon>
    </lineage>
</organism>
<dbReference type="Gene3D" id="3.40.50.1110">
    <property type="entry name" value="SGNH hydrolase"/>
    <property type="match status" value="1"/>
</dbReference>
<dbReference type="InterPro" id="IPR035669">
    <property type="entry name" value="SGNH_plant_lipase-like"/>
</dbReference>
<comment type="subcellular location">
    <subcellularLocation>
        <location evidence="1">Secreted</location>
    </subcellularLocation>
</comment>
<comment type="similarity">
    <text evidence="2">Belongs to the 'GDSL' lipolytic enzyme family.</text>
</comment>
<dbReference type="CDD" id="cd01837">
    <property type="entry name" value="SGNH_plant_lipase_like"/>
    <property type="match status" value="1"/>
</dbReference>
<proteinExistence type="inferred from homology"/>
<evidence type="ECO:0000256" key="3">
    <source>
        <dbReference type="ARBA" id="ARBA00022525"/>
    </source>
</evidence>
<evidence type="ECO:0000256" key="4">
    <source>
        <dbReference type="ARBA" id="ARBA00022729"/>
    </source>
</evidence>
<keyword evidence="3" id="KW-0964">Secreted</keyword>
<dbReference type="SUPFAM" id="SSF52266">
    <property type="entry name" value="SGNH hydrolase"/>
    <property type="match status" value="1"/>
</dbReference>
<reference evidence="9 10" key="1">
    <citation type="submission" date="2014-04" db="EMBL/GenBank/DDBJ databases">
        <authorList>
            <consortium name="International Citrus Genome Consortium"/>
            <person name="Gmitter F."/>
            <person name="Chen C."/>
            <person name="Farmerie W."/>
            <person name="Harkins T."/>
            <person name="Desany B."/>
            <person name="Mohiuddin M."/>
            <person name="Kodira C."/>
            <person name="Borodovsky M."/>
            <person name="Lomsadze A."/>
            <person name="Burns P."/>
            <person name="Jenkins J."/>
            <person name="Prochnik S."/>
            <person name="Shu S."/>
            <person name="Chapman J."/>
            <person name="Pitluck S."/>
            <person name="Schmutz J."/>
            <person name="Rokhsar D."/>
        </authorList>
    </citation>
    <scope>NUCLEOTIDE SEQUENCE</scope>
</reference>
<accession>A0A067H8M6</accession>
<evidence type="ECO:0000256" key="5">
    <source>
        <dbReference type="ARBA" id="ARBA00022801"/>
    </source>
</evidence>
<evidence type="ECO:0000313" key="10">
    <source>
        <dbReference type="Proteomes" id="UP000027120"/>
    </source>
</evidence>
<dbReference type="EMBL" id="KK784874">
    <property type="protein sequence ID" value="KDO83961.1"/>
    <property type="molecule type" value="Genomic_DNA"/>
</dbReference>
<evidence type="ECO:0000313" key="9">
    <source>
        <dbReference type="EMBL" id="KDO83961.1"/>
    </source>
</evidence>
<dbReference type="GO" id="GO:0016042">
    <property type="term" value="P:lipid catabolic process"/>
    <property type="evidence" value="ECO:0007669"/>
    <property type="project" value="UniProtKB-KW"/>
</dbReference>
<gene>
    <name evidence="9" type="ORF">CISIN_1g047206mg</name>
</gene>
<protein>
    <recommendedName>
        <fullName evidence="11">SGNH hydrolase-type esterase domain-containing protein</fullName>
    </recommendedName>
</protein>
<feature type="signal peptide" evidence="8">
    <location>
        <begin position="1"/>
        <end position="22"/>
    </location>
</feature>
<dbReference type="InterPro" id="IPR001087">
    <property type="entry name" value="GDSL"/>
</dbReference>
<dbReference type="Pfam" id="PF00657">
    <property type="entry name" value="Lipase_GDSL"/>
    <property type="match status" value="1"/>
</dbReference>
<dbReference type="PANTHER" id="PTHR45650:SF2">
    <property type="entry name" value="OS06G0560700 PROTEIN"/>
    <property type="match status" value="1"/>
</dbReference>
<evidence type="ECO:0000256" key="7">
    <source>
        <dbReference type="ARBA" id="ARBA00023098"/>
    </source>
</evidence>
<keyword evidence="5" id="KW-0378">Hydrolase</keyword>
<keyword evidence="7" id="KW-0443">Lipid metabolism</keyword>
<keyword evidence="6" id="KW-0442">Lipid degradation</keyword>